<reference evidence="4 5" key="1">
    <citation type="journal article" date="2022" name="bioRxiv">
        <title>Genomics of Preaxostyla Flagellates Illuminates Evolutionary Transitions and the Path Towards Mitochondrial Loss.</title>
        <authorList>
            <person name="Novak L.V.F."/>
            <person name="Treitli S.C."/>
            <person name="Pyrih J."/>
            <person name="Halakuc P."/>
            <person name="Pipaliya S.V."/>
            <person name="Vacek V."/>
            <person name="Brzon O."/>
            <person name="Soukal P."/>
            <person name="Eme L."/>
            <person name="Dacks J.B."/>
            <person name="Karnkowska A."/>
            <person name="Elias M."/>
            <person name="Hampl V."/>
        </authorList>
    </citation>
    <scope>NUCLEOTIDE SEQUENCE [LARGE SCALE GENOMIC DNA]</scope>
    <source>
        <strain evidence="4">NAU3</strain>
        <tissue evidence="4">Gut</tissue>
    </source>
</reference>
<keyword evidence="1" id="KW-0547">Nucleotide-binding</keyword>
<dbReference type="InterPro" id="IPR013632">
    <property type="entry name" value="Rad51_C"/>
</dbReference>
<evidence type="ECO:0000256" key="1">
    <source>
        <dbReference type="ARBA" id="ARBA00022741"/>
    </source>
</evidence>
<keyword evidence="5" id="KW-1185">Reference proteome</keyword>
<evidence type="ECO:0000313" key="5">
    <source>
        <dbReference type="Proteomes" id="UP001281761"/>
    </source>
</evidence>
<sequence>MASRQLRRIRSFSDLQLQRLSNAQILTVERFLTTPYDLLMRLLDVDFLTINNLLNELSAMATPTPKTAWNLLQLQNPIPFNIPILDSHLHGGLQAGTITEIVGESSSGKTILCLQLILQSSLLPEHGGFGLSSLFIDAESSFSPRLLLSLASARISPQTVGASENENDVNDTVLQSLMSRVHVMKVSGLSDLARWAQTTLEDQIIEKKIRIVVIDSIAAIVNQSFPSGTSLIDRQHMLSSTTAQLKRAAELFGLAVVITNTAFSSSSHSPTPSLHQDSSLFLPSSTLSLPMPPPSPFTFPSTLSPRLGLLWHHSVNTRLVLVNSLPGTISNIRDRSDDNNEPLNVKLLAITKSPVTAPLAVLVQVDGTGIHQFGSGEEEDFDTS</sequence>
<dbReference type="PANTHER" id="PTHR46456:SF1">
    <property type="entry name" value="DNA REPAIR PROTEIN RAD51 HOMOLOG 2"/>
    <property type="match status" value="1"/>
</dbReference>
<evidence type="ECO:0000259" key="3">
    <source>
        <dbReference type="PROSITE" id="PS50162"/>
    </source>
</evidence>
<gene>
    <name evidence="4" type="ORF">BLNAU_12445</name>
</gene>
<evidence type="ECO:0000313" key="4">
    <source>
        <dbReference type="EMBL" id="KAK2952617.1"/>
    </source>
</evidence>
<dbReference type="InterPro" id="IPR027417">
    <property type="entry name" value="P-loop_NTPase"/>
</dbReference>
<name>A0ABQ9XPS5_9EUKA</name>
<dbReference type="EMBL" id="JARBJD010000101">
    <property type="protein sequence ID" value="KAK2952617.1"/>
    <property type="molecule type" value="Genomic_DNA"/>
</dbReference>
<dbReference type="InterPro" id="IPR020588">
    <property type="entry name" value="RecA_ATP-bd"/>
</dbReference>
<dbReference type="InterPro" id="IPR003593">
    <property type="entry name" value="AAA+_ATPase"/>
</dbReference>
<proteinExistence type="predicted"/>
<evidence type="ECO:0000256" key="2">
    <source>
        <dbReference type="ARBA" id="ARBA00022840"/>
    </source>
</evidence>
<dbReference type="Gene3D" id="3.40.50.300">
    <property type="entry name" value="P-loop containing nucleotide triphosphate hydrolases"/>
    <property type="match status" value="1"/>
</dbReference>
<accession>A0ABQ9XPS5</accession>
<dbReference type="PANTHER" id="PTHR46456">
    <property type="entry name" value="DNA REPAIR PROTEIN RAD51 HOMOLOG 2"/>
    <property type="match status" value="1"/>
</dbReference>
<organism evidence="4 5">
    <name type="scientific">Blattamonas nauphoetae</name>
    <dbReference type="NCBI Taxonomy" id="2049346"/>
    <lineage>
        <taxon>Eukaryota</taxon>
        <taxon>Metamonada</taxon>
        <taxon>Preaxostyla</taxon>
        <taxon>Oxymonadida</taxon>
        <taxon>Blattamonas</taxon>
    </lineage>
</organism>
<protein>
    <submittedName>
        <fullName evidence="4">DNA repair protein RAD51</fullName>
    </submittedName>
</protein>
<dbReference type="Proteomes" id="UP001281761">
    <property type="component" value="Unassembled WGS sequence"/>
</dbReference>
<comment type="caution">
    <text evidence="4">The sequence shown here is derived from an EMBL/GenBank/DDBJ whole genome shotgun (WGS) entry which is preliminary data.</text>
</comment>
<dbReference type="SUPFAM" id="SSF52540">
    <property type="entry name" value="P-loop containing nucleoside triphosphate hydrolases"/>
    <property type="match status" value="1"/>
</dbReference>
<dbReference type="PROSITE" id="PS50162">
    <property type="entry name" value="RECA_2"/>
    <property type="match status" value="1"/>
</dbReference>
<dbReference type="SMART" id="SM00382">
    <property type="entry name" value="AAA"/>
    <property type="match status" value="1"/>
</dbReference>
<keyword evidence="2" id="KW-0067">ATP-binding</keyword>
<feature type="domain" description="RecA family profile 1" evidence="3">
    <location>
        <begin position="74"/>
        <end position="262"/>
    </location>
</feature>
<dbReference type="InterPro" id="IPR016467">
    <property type="entry name" value="DNA_recomb/repair_RecA-like"/>
</dbReference>
<dbReference type="InterPro" id="IPR030548">
    <property type="entry name" value="RAD51B"/>
</dbReference>
<dbReference type="Pfam" id="PF08423">
    <property type="entry name" value="Rad51"/>
    <property type="match status" value="1"/>
</dbReference>
<dbReference type="PIRSF" id="PIRSF005856">
    <property type="entry name" value="Rad51"/>
    <property type="match status" value="1"/>
</dbReference>